<evidence type="ECO:0000256" key="6">
    <source>
        <dbReference type="SAM" id="Phobius"/>
    </source>
</evidence>
<dbReference type="SMART" id="SM00724">
    <property type="entry name" value="TLC"/>
    <property type="match status" value="1"/>
</dbReference>
<dbReference type="GO" id="GO:0055088">
    <property type="term" value="P:lipid homeostasis"/>
    <property type="evidence" value="ECO:0007669"/>
    <property type="project" value="TreeGrafter"/>
</dbReference>
<evidence type="ECO:0000256" key="5">
    <source>
        <dbReference type="PROSITE-ProRule" id="PRU00205"/>
    </source>
</evidence>
<dbReference type="EMBL" id="CAJNOR010010103">
    <property type="protein sequence ID" value="CAF1651127.1"/>
    <property type="molecule type" value="Genomic_DNA"/>
</dbReference>
<feature type="transmembrane region" description="Helical" evidence="6">
    <location>
        <begin position="123"/>
        <end position="143"/>
    </location>
</feature>
<feature type="transmembrane region" description="Helical" evidence="6">
    <location>
        <begin position="94"/>
        <end position="116"/>
    </location>
</feature>
<dbReference type="Proteomes" id="UP000663828">
    <property type="component" value="Unassembled WGS sequence"/>
</dbReference>
<evidence type="ECO:0000313" key="11">
    <source>
        <dbReference type="Proteomes" id="UP000663852"/>
    </source>
</evidence>
<sequence length="256" mass="29913">MSENVDQRFQYLGNLPLSNVPIWKIIFSSTLFHVIFFQIIPSRIQPLIKSYIISTFHAIVSVLSVTFYFLKYEINFKQINRLVGGGVFGTGDEFMVYNVCYSIGYLLYDLILMIFYKSVRSASAVVHHILIIISFLIGLFTQVCHPCHFYFLAEELSTIPLNLKTIYRTQHRFHSICSMLFVIFFFLSRLIFGSIICFYGFRAAPQFFQLAWLNDDKSSFLVGLIQAFLCILSRALNFYWAYLIYRKIFPSKSKED</sequence>
<feature type="transmembrane region" description="Helical" evidence="6">
    <location>
        <begin position="51"/>
        <end position="70"/>
    </location>
</feature>
<dbReference type="GO" id="GO:0016020">
    <property type="term" value="C:membrane"/>
    <property type="evidence" value="ECO:0007669"/>
    <property type="project" value="UniProtKB-SubCell"/>
</dbReference>
<evidence type="ECO:0000259" key="7">
    <source>
        <dbReference type="PROSITE" id="PS50922"/>
    </source>
</evidence>
<keyword evidence="3 6" id="KW-1133">Transmembrane helix</keyword>
<evidence type="ECO:0000256" key="4">
    <source>
        <dbReference type="ARBA" id="ARBA00023136"/>
    </source>
</evidence>
<proteinExistence type="predicted"/>
<dbReference type="PANTHER" id="PTHR13439:SF0">
    <property type="entry name" value="TOPOISOMERASE I DAMAGE AFFECTED PROTEIN 4"/>
    <property type="match status" value="1"/>
</dbReference>
<dbReference type="PROSITE" id="PS50922">
    <property type="entry name" value="TLC"/>
    <property type="match status" value="1"/>
</dbReference>
<dbReference type="InterPro" id="IPR006634">
    <property type="entry name" value="TLC-dom"/>
</dbReference>
<feature type="transmembrane region" description="Helical" evidence="6">
    <location>
        <begin position="221"/>
        <end position="245"/>
    </location>
</feature>
<organism evidence="8 11">
    <name type="scientific">Adineta ricciae</name>
    <name type="common">Rotifer</name>
    <dbReference type="NCBI Taxonomy" id="249248"/>
    <lineage>
        <taxon>Eukaryota</taxon>
        <taxon>Metazoa</taxon>
        <taxon>Spiralia</taxon>
        <taxon>Gnathifera</taxon>
        <taxon>Rotifera</taxon>
        <taxon>Eurotatoria</taxon>
        <taxon>Bdelloidea</taxon>
        <taxon>Adinetida</taxon>
        <taxon>Adinetidae</taxon>
        <taxon>Adineta</taxon>
    </lineage>
</organism>
<dbReference type="InterPro" id="IPR050846">
    <property type="entry name" value="TLCD"/>
</dbReference>
<feature type="transmembrane region" description="Helical" evidence="6">
    <location>
        <begin position="179"/>
        <end position="201"/>
    </location>
</feature>
<accession>A0A815DXY1</accession>
<comment type="subcellular location">
    <subcellularLocation>
        <location evidence="1">Membrane</location>
        <topology evidence="1">Multi-pass membrane protein</topology>
    </subcellularLocation>
</comment>
<reference evidence="8" key="1">
    <citation type="submission" date="2021-02" db="EMBL/GenBank/DDBJ databases">
        <authorList>
            <person name="Nowell W R."/>
        </authorList>
    </citation>
    <scope>NUCLEOTIDE SEQUENCE</scope>
</reference>
<dbReference type="AlphaFoldDB" id="A0A815DXY1"/>
<feature type="domain" description="TLC" evidence="7">
    <location>
        <begin position="43"/>
        <end position="253"/>
    </location>
</feature>
<dbReference type="Proteomes" id="UP000663852">
    <property type="component" value="Unassembled WGS sequence"/>
</dbReference>
<evidence type="ECO:0000313" key="9">
    <source>
        <dbReference type="EMBL" id="CAF1651127.1"/>
    </source>
</evidence>
<dbReference type="Pfam" id="PF03798">
    <property type="entry name" value="TRAM_LAG1_CLN8"/>
    <property type="match status" value="1"/>
</dbReference>
<dbReference type="OrthoDB" id="9997015at2759"/>
<evidence type="ECO:0000256" key="1">
    <source>
        <dbReference type="ARBA" id="ARBA00004141"/>
    </source>
</evidence>
<name>A0A815DXY1_ADIRI</name>
<keyword evidence="10" id="KW-1185">Reference proteome</keyword>
<evidence type="ECO:0000256" key="2">
    <source>
        <dbReference type="ARBA" id="ARBA00022692"/>
    </source>
</evidence>
<comment type="caution">
    <text evidence="8">The sequence shown here is derived from an EMBL/GenBank/DDBJ whole genome shotgun (WGS) entry which is preliminary data.</text>
</comment>
<evidence type="ECO:0000256" key="3">
    <source>
        <dbReference type="ARBA" id="ARBA00022989"/>
    </source>
</evidence>
<gene>
    <name evidence="8" type="ORF">EDS130_LOCUS30755</name>
    <name evidence="9" type="ORF">XAT740_LOCUS54997</name>
</gene>
<dbReference type="GO" id="GO:0005783">
    <property type="term" value="C:endoplasmic reticulum"/>
    <property type="evidence" value="ECO:0007669"/>
    <property type="project" value="TreeGrafter"/>
</dbReference>
<evidence type="ECO:0000313" key="8">
    <source>
        <dbReference type="EMBL" id="CAF1303737.1"/>
    </source>
</evidence>
<keyword evidence="4 5" id="KW-0472">Membrane</keyword>
<protein>
    <recommendedName>
        <fullName evidence="7">TLC domain-containing protein</fullName>
    </recommendedName>
</protein>
<keyword evidence="2 5" id="KW-0812">Transmembrane</keyword>
<feature type="transmembrane region" description="Helical" evidence="6">
    <location>
        <begin position="20"/>
        <end position="39"/>
    </location>
</feature>
<dbReference type="PANTHER" id="PTHR13439">
    <property type="entry name" value="CT120 PROTEIN"/>
    <property type="match status" value="1"/>
</dbReference>
<dbReference type="EMBL" id="CAJNOJ010000218">
    <property type="protein sequence ID" value="CAF1303737.1"/>
    <property type="molecule type" value="Genomic_DNA"/>
</dbReference>
<evidence type="ECO:0000313" key="10">
    <source>
        <dbReference type="Proteomes" id="UP000663828"/>
    </source>
</evidence>